<dbReference type="RefSeq" id="WP_310455770.1">
    <property type="nucleotide sequence ID" value="NZ_JAVKPH010000002.1"/>
</dbReference>
<keyword evidence="2" id="KW-1185">Reference proteome</keyword>
<organism evidence="1 2">
    <name type="scientific">Ruixingdingia sedimenti</name>
    <dbReference type="NCBI Taxonomy" id="3073604"/>
    <lineage>
        <taxon>Bacteria</taxon>
        <taxon>Pseudomonadati</taxon>
        <taxon>Pseudomonadota</taxon>
        <taxon>Alphaproteobacteria</taxon>
        <taxon>Rhodobacterales</taxon>
        <taxon>Paracoccaceae</taxon>
        <taxon>Ruixingdingia</taxon>
    </lineage>
</organism>
<dbReference type="GO" id="GO:0016301">
    <property type="term" value="F:kinase activity"/>
    <property type="evidence" value="ECO:0007669"/>
    <property type="project" value="UniProtKB-KW"/>
</dbReference>
<accession>A0ABU1F3W5</accession>
<gene>
    <name evidence="1" type="ORF">RGD00_03020</name>
</gene>
<dbReference type="SUPFAM" id="SSF56112">
    <property type="entry name" value="Protein kinase-like (PK-like)"/>
    <property type="match status" value="1"/>
</dbReference>
<dbReference type="InterPro" id="IPR011009">
    <property type="entry name" value="Kinase-like_dom_sf"/>
</dbReference>
<reference evidence="1 2" key="1">
    <citation type="submission" date="2023-09" db="EMBL/GenBank/DDBJ databases">
        <title>Xinfangfangia sedmenti sp. nov., isolated the sedment.</title>
        <authorList>
            <person name="Xu L."/>
        </authorList>
    </citation>
    <scope>NUCLEOTIDE SEQUENCE [LARGE SCALE GENOMIC DNA]</scope>
    <source>
        <strain evidence="1 2">LG-4</strain>
    </source>
</reference>
<sequence length="248" mass="26834">MSLSHDLAETVSGALGQPPRRVMALTLADGRRFWLKRVEHLRLRLRLQKGDPARAFEAERAGLHLLAARGLPVAEIVLEGPDHIVLADAGPTLAQLAAEPGRDDAATAFAAAGRALARLHRAGLAHGRPAVRDICWDGHTARFIDLERFSPRRRGGFWQGVDLLCLVQSAHARWPDDPRWLNATLAAYAAEAPPGALAAAARLSRRLAPLGTLARLLRPLRPESRELNAVSPTLARLAALDRPPSLSV</sequence>
<keyword evidence="1" id="KW-0808">Transferase</keyword>
<dbReference type="Pfam" id="PF06293">
    <property type="entry name" value="Kdo"/>
    <property type="match status" value="1"/>
</dbReference>
<protein>
    <submittedName>
        <fullName evidence="1">Lipopolysaccharide kinase InaA family protein</fullName>
    </submittedName>
</protein>
<evidence type="ECO:0000313" key="1">
    <source>
        <dbReference type="EMBL" id="MDR5651561.1"/>
    </source>
</evidence>
<dbReference type="EMBL" id="JAVKPH010000002">
    <property type="protein sequence ID" value="MDR5651561.1"/>
    <property type="molecule type" value="Genomic_DNA"/>
</dbReference>
<proteinExistence type="predicted"/>
<name>A0ABU1F3W5_9RHOB</name>
<comment type="caution">
    <text evidence="1">The sequence shown here is derived from an EMBL/GenBank/DDBJ whole genome shotgun (WGS) entry which is preliminary data.</text>
</comment>
<keyword evidence="1" id="KW-0418">Kinase</keyword>
<evidence type="ECO:0000313" key="2">
    <source>
        <dbReference type="Proteomes" id="UP001247754"/>
    </source>
</evidence>
<dbReference type="Proteomes" id="UP001247754">
    <property type="component" value="Unassembled WGS sequence"/>
</dbReference>